<comment type="caution">
    <text evidence="2">The sequence shown here is derived from an EMBL/GenBank/DDBJ whole genome shotgun (WGS) entry which is preliminary data.</text>
</comment>
<feature type="domain" description="CobQ/CobB/MinD/ParA nucleotide binding" evidence="1">
    <location>
        <begin position="47"/>
        <end position="203"/>
    </location>
</feature>
<evidence type="ECO:0000313" key="2">
    <source>
        <dbReference type="EMBL" id="ERJ18519.1"/>
    </source>
</evidence>
<dbReference type="eggNOG" id="COG0489">
    <property type="taxonomic scope" value="Bacteria"/>
</dbReference>
<evidence type="ECO:0000313" key="3">
    <source>
        <dbReference type="Proteomes" id="UP000006242"/>
    </source>
</evidence>
<dbReference type="STRING" id="1033802.SSPSH_002615"/>
<accession>F7QCK4</accession>
<dbReference type="InterPro" id="IPR050445">
    <property type="entry name" value="Bact_polysacc_biosynth/exp"/>
</dbReference>
<dbReference type="InterPro" id="IPR002586">
    <property type="entry name" value="CobQ/CobB/MinD/ParA_Nub-bd_dom"/>
</dbReference>
<keyword evidence="3" id="KW-1185">Reference proteome</keyword>
<proteinExistence type="predicted"/>
<dbReference type="PANTHER" id="PTHR32309:SF13">
    <property type="entry name" value="FERRIC ENTEROBACTIN TRANSPORT PROTEIN FEPE"/>
    <property type="match status" value="1"/>
</dbReference>
<evidence type="ECO:0000259" key="1">
    <source>
        <dbReference type="Pfam" id="PF01656"/>
    </source>
</evidence>
<dbReference type="InterPro" id="IPR027417">
    <property type="entry name" value="P-loop_NTPase"/>
</dbReference>
<dbReference type="SUPFAM" id="SSF52540">
    <property type="entry name" value="P-loop containing nucleoside triphosphate hydrolases"/>
    <property type="match status" value="1"/>
</dbReference>
<reference evidence="2 3" key="1">
    <citation type="journal article" date="2011" name="J. Bacteriol.">
        <title>Genome sequence of Salinisphaera shabanensis, a gammaproteobacterium from the harsh, variable environment of the brine-seawater interface of the Shaban Deep in the Red Sea.</title>
        <authorList>
            <person name="Antunes A."/>
            <person name="Alam I."/>
            <person name="Bajic V.B."/>
            <person name="Stingl U."/>
        </authorList>
    </citation>
    <scope>NUCLEOTIDE SEQUENCE [LARGE SCALE GENOMIC DNA]</scope>
    <source>
        <strain evidence="2 3">E1L3A</strain>
    </source>
</reference>
<dbReference type="RefSeq" id="WP_006914689.1">
    <property type="nucleotide sequence ID" value="NZ_AFNV02000018.1"/>
</dbReference>
<reference evidence="2 3" key="2">
    <citation type="journal article" date="2013" name="PLoS ONE">
        <title>INDIGO - INtegrated Data Warehouse of MIcrobial GenOmes with Examples from the Red Sea Extremophiles.</title>
        <authorList>
            <person name="Alam I."/>
            <person name="Antunes A."/>
            <person name="Kamau A.A."/>
            <person name="Ba Alawi W."/>
            <person name="Kalkatawi M."/>
            <person name="Stingl U."/>
            <person name="Bajic V.B."/>
        </authorList>
    </citation>
    <scope>NUCLEOTIDE SEQUENCE [LARGE SCALE GENOMIC DNA]</scope>
    <source>
        <strain evidence="2 3">E1L3A</strain>
    </source>
</reference>
<dbReference type="Proteomes" id="UP000006242">
    <property type="component" value="Unassembled WGS sequence"/>
</dbReference>
<dbReference type="Gene3D" id="3.40.50.300">
    <property type="entry name" value="P-loop containing nucleotide triphosphate hydrolases"/>
    <property type="match status" value="1"/>
</dbReference>
<gene>
    <name evidence="2" type="ORF">SSPSH_002615</name>
</gene>
<name>F7QCK4_9GAMM</name>
<dbReference type="Pfam" id="PF01656">
    <property type="entry name" value="CbiA"/>
    <property type="match status" value="1"/>
</dbReference>
<dbReference type="AlphaFoldDB" id="F7QCK4"/>
<protein>
    <submittedName>
        <fullName evidence="2">Capsular exopolysaccharide family protein</fullName>
    </submittedName>
</protein>
<sequence>MTNEPQREHMQLHNDVFAFHGPHTRAADTLRATLARIVLSDSHAKCLAVVSCSSNAGRSVVAANLTVLLARSGQRTVLIDAARQRAQQHLLFGIEPDFRVAQITAVPGLTVMRATDSHPSLADTLVDAPAQFAQLITDLRAEYDCIVIDTADHPDDLDAISAAGMSDGALVVVQRDGTRLQRLRKLTTELKDSASTILGTVLTDS</sequence>
<dbReference type="GO" id="GO:0004713">
    <property type="term" value="F:protein tyrosine kinase activity"/>
    <property type="evidence" value="ECO:0007669"/>
    <property type="project" value="TreeGrafter"/>
</dbReference>
<dbReference type="GO" id="GO:0005886">
    <property type="term" value="C:plasma membrane"/>
    <property type="evidence" value="ECO:0007669"/>
    <property type="project" value="TreeGrafter"/>
</dbReference>
<dbReference type="EMBL" id="AFNV02000018">
    <property type="protein sequence ID" value="ERJ18519.1"/>
    <property type="molecule type" value="Genomic_DNA"/>
</dbReference>
<dbReference type="OrthoDB" id="9775724at2"/>
<organism evidence="2 3">
    <name type="scientific">Salinisphaera shabanensis E1L3A</name>
    <dbReference type="NCBI Taxonomy" id="1033802"/>
    <lineage>
        <taxon>Bacteria</taxon>
        <taxon>Pseudomonadati</taxon>
        <taxon>Pseudomonadota</taxon>
        <taxon>Gammaproteobacteria</taxon>
        <taxon>Salinisphaerales</taxon>
        <taxon>Salinisphaeraceae</taxon>
        <taxon>Salinisphaera</taxon>
    </lineage>
</organism>
<dbReference type="PANTHER" id="PTHR32309">
    <property type="entry name" value="TYROSINE-PROTEIN KINASE"/>
    <property type="match status" value="1"/>
</dbReference>